<feature type="compositionally biased region" description="Low complexity" evidence="1">
    <location>
        <begin position="472"/>
        <end position="481"/>
    </location>
</feature>
<dbReference type="Proteomes" id="UP000807353">
    <property type="component" value="Unassembled WGS sequence"/>
</dbReference>
<organism evidence="2 3">
    <name type="scientific">Collybia nuda</name>
    <dbReference type="NCBI Taxonomy" id="64659"/>
    <lineage>
        <taxon>Eukaryota</taxon>
        <taxon>Fungi</taxon>
        <taxon>Dikarya</taxon>
        <taxon>Basidiomycota</taxon>
        <taxon>Agaricomycotina</taxon>
        <taxon>Agaricomycetes</taxon>
        <taxon>Agaricomycetidae</taxon>
        <taxon>Agaricales</taxon>
        <taxon>Tricholomatineae</taxon>
        <taxon>Clitocybaceae</taxon>
        <taxon>Collybia</taxon>
    </lineage>
</organism>
<feature type="compositionally biased region" description="Acidic residues" evidence="1">
    <location>
        <begin position="541"/>
        <end position="557"/>
    </location>
</feature>
<feature type="compositionally biased region" description="Polar residues" evidence="1">
    <location>
        <begin position="1"/>
        <end position="14"/>
    </location>
</feature>
<reference evidence="2" key="1">
    <citation type="submission" date="2020-11" db="EMBL/GenBank/DDBJ databases">
        <authorList>
            <consortium name="DOE Joint Genome Institute"/>
            <person name="Ahrendt S."/>
            <person name="Riley R."/>
            <person name="Andreopoulos W."/>
            <person name="Labutti K."/>
            <person name="Pangilinan J."/>
            <person name="Ruiz-Duenas F.J."/>
            <person name="Barrasa J.M."/>
            <person name="Sanchez-Garcia M."/>
            <person name="Camarero S."/>
            <person name="Miyauchi S."/>
            <person name="Serrano A."/>
            <person name="Linde D."/>
            <person name="Babiker R."/>
            <person name="Drula E."/>
            <person name="Ayuso-Fernandez I."/>
            <person name="Pacheco R."/>
            <person name="Padilla G."/>
            <person name="Ferreira P."/>
            <person name="Barriuso J."/>
            <person name="Kellner H."/>
            <person name="Castanera R."/>
            <person name="Alfaro M."/>
            <person name="Ramirez L."/>
            <person name="Pisabarro A.G."/>
            <person name="Kuo A."/>
            <person name="Tritt A."/>
            <person name="Lipzen A."/>
            <person name="He G."/>
            <person name="Yan M."/>
            <person name="Ng V."/>
            <person name="Cullen D."/>
            <person name="Martin F."/>
            <person name="Rosso M.-N."/>
            <person name="Henrissat B."/>
            <person name="Hibbett D."/>
            <person name="Martinez A.T."/>
            <person name="Grigoriev I.V."/>
        </authorList>
    </citation>
    <scope>NUCLEOTIDE SEQUENCE</scope>
    <source>
        <strain evidence="2">CBS 247.69</strain>
    </source>
</reference>
<feature type="compositionally biased region" description="Basic residues" evidence="1">
    <location>
        <begin position="495"/>
        <end position="506"/>
    </location>
</feature>
<evidence type="ECO:0000313" key="2">
    <source>
        <dbReference type="EMBL" id="KAF9466247.1"/>
    </source>
</evidence>
<feature type="compositionally biased region" description="Acidic residues" evidence="1">
    <location>
        <begin position="565"/>
        <end position="580"/>
    </location>
</feature>
<feature type="region of interest" description="Disordered" evidence="1">
    <location>
        <begin position="1"/>
        <end position="76"/>
    </location>
</feature>
<accession>A0A9P5Y9T9</accession>
<feature type="compositionally biased region" description="Basic and acidic residues" evidence="1">
    <location>
        <begin position="416"/>
        <end position="435"/>
    </location>
</feature>
<feature type="compositionally biased region" description="Low complexity" evidence="1">
    <location>
        <begin position="257"/>
        <end position="268"/>
    </location>
</feature>
<feature type="compositionally biased region" description="Low complexity" evidence="1">
    <location>
        <begin position="222"/>
        <end position="233"/>
    </location>
</feature>
<comment type="caution">
    <text evidence="2">The sequence shown here is derived from an EMBL/GenBank/DDBJ whole genome shotgun (WGS) entry which is preliminary data.</text>
</comment>
<dbReference type="AlphaFoldDB" id="A0A9P5Y9T9"/>
<feature type="region of interest" description="Disordered" evidence="1">
    <location>
        <begin position="89"/>
        <end position="143"/>
    </location>
</feature>
<feature type="compositionally biased region" description="Pro residues" evidence="1">
    <location>
        <begin position="18"/>
        <end position="27"/>
    </location>
</feature>
<feature type="compositionally biased region" description="Low complexity" evidence="1">
    <location>
        <begin position="101"/>
        <end position="127"/>
    </location>
</feature>
<evidence type="ECO:0000256" key="1">
    <source>
        <dbReference type="SAM" id="MobiDB-lite"/>
    </source>
</evidence>
<keyword evidence="3" id="KW-1185">Reference proteome</keyword>
<feature type="region of interest" description="Disordered" evidence="1">
    <location>
        <begin position="158"/>
        <end position="195"/>
    </location>
</feature>
<feature type="compositionally biased region" description="Polar residues" evidence="1">
    <location>
        <begin position="240"/>
        <end position="250"/>
    </location>
</feature>
<feature type="compositionally biased region" description="Low complexity" evidence="1">
    <location>
        <begin position="28"/>
        <end position="42"/>
    </location>
</feature>
<feature type="region of interest" description="Disordered" evidence="1">
    <location>
        <begin position="454"/>
        <end position="599"/>
    </location>
</feature>
<name>A0A9P5Y9T9_9AGAR</name>
<evidence type="ECO:0000313" key="3">
    <source>
        <dbReference type="Proteomes" id="UP000807353"/>
    </source>
</evidence>
<protein>
    <submittedName>
        <fullName evidence="2">Uncharacterized protein</fullName>
    </submittedName>
</protein>
<feature type="compositionally biased region" description="Low complexity" evidence="1">
    <location>
        <begin position="158"/>
        <end position="193"/>
    </location>
</feature>
<feature type="region of interest" description="Disordered" evidence="1">
    <location>
        <begin position="215"/>
        <end position="330"/>
    </location>
</feature>
<dbReference type="OrthoDB" id="3363386at2759"/>
<gene>
    <name evidence="2" type="ORF">BDZ94DRAFT_1233873</name>
</gene>
<feature type="region of interest" description="Disordered" evidence="1">
    <location>
        <begin position="372"/>
        <end position="437"/>
    </location>
</feature>
<sequence>MAAATLNQNRNSILLPSIPFPVNPSPAPSTSSSASSTSSHTSIRTPNRSGSLGPPSHRRIRFAPLPDPRRDDDDNNVLVTDIDIDVPSKRHSYPFIDDESCSSSAPSDTDSLPPSLCTTPIPTKPTTQQLLSHTPIPAPSWSRPKSLSLLRPFPFKKSSPASSASSSHSLTPTPSLDKDSNTPTPTNSRTSPNWSRINFSTEEILTLGTINLFRPSSKNNGSTTAASDTPPSSWGLGLTRWSSAGSTTKVGSPLGRTQSTQSYTSGSTFGLKPPPKSAKKPRSNSATAAPPSPKKSTSMPARKGTRMLNGRVYGGPKRNPDANPFANARDDDPEFVEWGYGGMGSVRGAHHAGVAGADAAQDKERTRWERLHSDGRGMVVGSFAEGEKQGVGGVEGVMGDDGDDGSGMGWVKKRREAREREKKEKEEKERAEAEAAKVPVPVVPAVEEPIAPVELTSTPEPVPEPPAMARLPSTTPSAAPSDPEHILKTVTLPAHLHHHHSHRRTQSRTTSAEGGLNGLAGEITPAPPSGLKETIIVAEESPSESESESETEAEDDSPIARVAQDEEEEDDEEDEEEAEQDEARKTALGAGVEKISRHN</sequence>
<proteinExistence type="predicted"/>
<dbReference type="EMBL" id="MU150242">
    <property type="protein sequence ID" value="KAF9466247.1"/>
    <property type="molecule type" value="Genomic_DNA"/>
</dbReference>